<accession>A0AAP2GMG1</accession>
<keyword evidence="3" id="KW-1185">Reference proteome</keyword>
<evidence type="ECO:0000259" key="1">
    <source>
        <dbReference type="Pfam" id="PF12680"/>
    </source>
</evidence>
<dbReference type="Gene3D" id="3.10.450.50">
    <property type="match status" value="1"/>
</dbReference>
<reference evidence="2 3" key="1">
    <citation type="submission" date="2021-05" db="EMBL/GenBank/DDBJ databases">
        <title>A Polyphasic approach of four new species of the genus Ohtaekwangia: Ohtaekwangia histidinii sp. nov., Ohtaekwangia cretensis sp. nov., Ohtaekwangia indiensis sp. nov., Ohtaekwangia reichenbachii sp. nov. from diverse environment.</title>
        <authorList>
            <person name="Octaviana S."/>
        </authorList>
    </citation>
    <scope>NUCLEOTIDE SEQUENCE [LARGE SCALE GENOMIC DNA]</scope>
    <source>
        <strain evidence="2 3">PWU4</strain>
    </source>
</reference>
<sequence length="123" mass="14099">MVTSDSEKEQIIKQYFSAWEKKNWNAVVSTLADDFTFTSPAPDDHISIEKFREKCWPQSSHIKKFDFIRIIGRGDEAFAIIHVITNEGNVIRNTEFFTFTNGKIKSIEVFFGGTGQGFPTNQK</sequence>
<protein>
    <submittedName>
        <fullName evidence="2">Nuclear transport factor 2 family protein</fullName>
    </submittedName>
</protein>
<dbReference type="AlphaFoldDB" id="A0AAP2GMG1"/>
<dbReference type="EMBL" id="JAHESF010000074">
    <property type="protein sequence ID" value="MBT1701481.1"/>
    <property type="molecule type" value="Genomic_DNA"/>
</dbReference>
<comment type="caution">
    <text evidence="2">The sequence shown here is derived from an EMBL/GenBank/DDBJ whole genome shotgun (WGS) entry which is preliminary data.</text>
</comment>
<gene>
    <name evidence="2" type="ORF">KK083_31605</name>
</gene>
<feature type="domain" description="SnoaL-like" evidence="1">
    <location>
        <begin position="13"/>
        <end position="106"/>
    </location>
</feature>
<dbReference type="Proteomes" id="UP001319200">
    <property type="component" value="Unassembled WGS sequence"/>
</dbReference>
<dbReference type="SUPFAM" id="SSF54427">
    <property type="entry name" value="NTF2-like"/>
    <property type="match status" value="1"/>
</dbReference>
<evidence type="ECO:0000313" key="2">
    <source>
        <dbReference type="EMBL" id="MBT1701481.1"/>
    </source>
</evidence>
<dbReference type="InterPro" id="IPR037401">
    <property type="entry name" value="SnoaL-like"/>
</dbReference>
<dbReference type="RefSeq" id="WP_369074981.1">
    <property type="nucleotide sequence ID" value="NZ_JAHESF010000074.1"/>
</dbReference>
<evidence type="ECO:0000313" key="3">
    <source>
        <dbReference type="Proteomes" id="UP001319200"/>
    </source>
</evidence>
<proteinExistence type="predicted"/>
<name>A0AAP2GMG1_9BACT</name>
<dbReference type="InterPro" id="IPR032710">
    <property type="entry name" value="NTF2-like_dom_sf"/>
</dbReference>
<organism evidence="2 3">
    <name type="scientific">Chryseosolibacter histidini</name>
    <dbReference type="NCBI Taxonomy" id="2782349"/>
    <lineage>
        <taxon>Bacteria</taxon>
        <taxon>Pseudomonadati</taxon>
        <taxon>Bacteroidota</taxon>
        <taxon>Cytophagia</taxon>
        <taxon>Cytophagales</taxon>
        <taxon>Chryseotaleaceae</taxon>
        <taxon>Chryseosolibacter</taxon>
    </lineage>
</organism>
<dbReference type="Pfam" id="PF12680">
    <property type="entry name" value="SnoaL_2"/>
    <property type="match status" value="1"/>
</dbReference>